<proteinExistence type="predicted"/>
<protein>
    <submittedName>
        <fullName evidence="2">Uncharacterized protein</fullName>
    </submittedName>
</protein>
<feature type="region of interest" description="Disordered" evidence="1">
    <location>
        <begin position="1"/>
        <end position="65"/>
    </location>
</feature>
<feature type="compositionally biased region" description="Polar residues" evidence="1">
    <location>
        <begin position="23"/>
        <end position="39"/>
    </location>
</feature>
<evidence type="ECO:0000313" key="3">
    <source>
        <dbReference type="Proteomes" id="UP000291422"/>
    </source>
</evidence>
<comment type="caution">
    <text evidence="2">The sequence shown here is derived from an EMBL/GenBank/DDBJ whole genome shotgun (WGS) entry which is preliminary data.</text>
</comment>
<name>A0A4Q4NU82_ALTAL</name>
<feature type="compositionally biased region" description="Basic residues" evidence="1">
    <location>
        <begin position="48"/>
        <end position="57"/>
    </location>
</feature>
<accession>A0A4Q4NU82</accession>
<sequence>MAESFNKKRKAQVSELTLEDDYTATQHSRLPSSRTSASHNPLADRICTRRKTTKRQKIAQAKSDLSLGRESNALTFTDGPTNTSAADEGDIVMENTPVRDLIALPKGARAKRIKAKKRVVEEAEHEDDDVEVQERLRARLTIFDPEPHPAFEPWHCDFAAPTPPYDDQQACPIDWSKVTILHDDPLHCQEAYELRRPWDKKPLAWDKVAQKVFLPPFKDGTTRNISPEGGRKRFKAANKAVFELTGVYFPESSLGLEGHGIPLHKDLKPILEELAEAHVVVEKKVTAPFEGDAPTGTDPFVDREDKLSITDILR</sequence>
<reference evidence="3" key="1">
    <citation type="journal article" date="2019" name="bioRxiv">
        <title>Genomics, evolutionary history and diagnostics of the Alternaria alternata species group including apple and Asian pear pathotypes.</title>
        <authorList>
            <person name="Armitage A.D."/>
            <person name="Cockerton H.M."/>
            <person name="Sreenivasaprasad S."/>
            <person name="Woodhall J.W."/>
            <person name="Lane C.R."/>
            <person name="Harrison R.J."/>
            <person name="Clarkson J.P."/>
        </authorList>
    </citation>
    <scope>NUCLEOTIDE SEQUENCE [LARGE SCALE GENOMIC DNA]</scope>
    <source>
        <strain evidence="3">FERA 1177</strain>
    </source>
</reference>
<evidence type="ECO:0000313" key="2">
    <source>
        <dbReference type="EMBL" id="RYN83601.1"/>
    </source>
</evidence>
<gene>
    <name evidence="2" type="ORF">AA0117_g1264</name>
</gene>
<dbReference type="AlphaFoldDB" id="A0A4Q4NU82"/>
<evidence type="ECO:0000256" key="1">
    <source>
        <dbReference type="SAM" id="MobiDB-lite"/>
    </source>
</evidence>
<dbReference type="EMBL" id="PDXD01000001">
    <property type="protein sequence ID" value="RYN83601.1"/>
    <property type="molecule type" value="Genomic_DNA"/>
</dbReference>
<dbReference type="Proteomes" id="UP000291422">
    <property type="component" value="Unassembled WGS sequence"/>
</dbReference>
<organism evidence="2 3">
    <name type="scientific">Alternaria alternata</name>
    <name type="common">Alternaria rot fungus</name>
    <name type="synonym">Torula alternata</name>
    <dbReference type="NCBI Taxonomy" id="5599"/>
    <lineage>
        <taxon>Eukaryota</taxon>
        <taxon>Fungi</taxon>
        <taxon>Dikarya</taxon>
        <taxon>Ascomycota</taxon>
        <taxon>Pezizomycotina</taxon>
        <taxon>Dothideomycetes</taxon>
        <taxon>Pleosporomycetidae</taxon>
        <taxon>Pleosporales</taxon>
        <taxon>Pleosporineae</taxon>
        <taxon>Pleosporaceae</taxon>
        <taxon>Alternaria</taxon>
        <taxon>Alternaria sect. Alternaria</taxon>
        <taxon>Alternaria alternata complex</taxon>
    </lineage>
</organism>